<keyword evidence="3" id="KW-1185">Reference proteome</keyword>
<accession>A0A1I5G3R5</accession>
<evidence type="ECO:0000256" key="1">
    <source>
        <dbReference type="SAM" id="SignalP"/>
    </source>
</evidence>
<dbReference type="STRING" id="913024.SAMN05421741_13517"/>
<protein>
    <submittedName>
        <fullName evidence="2">Uncharacterized protein</fullName>
    </submittedName>
</protein>
<dbReference type="AlphaFoldDB" id="A0A1I5G3R5"/>
<dbReference type="Proteomes" id="UP000199036">
    <property type="component" value="Unassembled WGS sequence"/>
</dbReference>
<evidence type="ECO:0000313" key="2">
    <source>
        <dbReference type="EMBL" id="SFO30632.1"/>
    </source>
</evidence>
<dbReference type="OrthoDB" id="1352238at2"/>
<proteinExistence type="predicted"/>
<reference evidence="3" key="1">
    <citation type="submission" date="2016-10" db="EMBL/GenBank/DDBJ databases">
        <authorList>
            <person name="Varghese N."/>
            <person name="Submissions S."/>
        </authorList>
    </citation>
    <scope>NUCLEOTIDE SEQUENCE [LARGE SCALE GENOMIC DNA]</scope>
    <source>
        <strain evidence="3">DS-12</strain>
    </source>
</reference>
<feature type="chain" id="PRO_5011728090" evidence="1">
    <location>
        <begin position="20"/>
        <end position="153"/>
    </location>
</feature>
<organism evidence="2 3">
    <name type="scientific">Paenimyroides ummariense</name>
    <dbReference type="NCBI Taxonomy" id="913024"/>
    <lineage>
        <taxon>Bacteria</taxon>
        <taxon>Pseudomonadati</taxon>
        <taxon>Bacteroidota</taxon>
        <taxon>Flavobacteriia</taxon>
        <taxon>Flavobacteriales</taxon>
        <taxon>Flavobacteriaceae</taxon>
        <taxon>Paenimyroides</taxon>
    </lineage>
</organism>
<dbReference type="EMBL" id="FOVI01000035">
    <property type="protein sequence ID" value="SFO30632.1"/>
    <property type="molecule type" value="Genomic_DNA"/>
</dbReference>
<gene>
    <name evidence="2" type="ORF">SAMN05421741_13517</name>
</gene>
<name>A0A1I5G3R5_9FLAO</name>
<dbReference type="RefSeq" id="WP_143095689.1">
    <property type="nucleotide sequence ID" value="NZ_FOVI01000035.1"/>
</dbReference>
<keyword evidence="1" id="KW-0732">Signal</keyword>
<sequence length="153" mass="17647">MKKIFLTMICLFLTTSVFAQNNDAEIKSIQNYIQSTSQNEWFDPINKPGTAANGSTYDLSYYVLPDNNLFSIIYTVFDKYTLQKVFYYKNNELIACIIEETDANNANKLLRYADYFFKDGQLINTADENKEIPSATIYQEGIQKLKEAPVNQK</sequence>
<feature type="signal peptide" evidence="1">
    <location>
        <begin position="1"/>
        <end position="19"/>
    </location>
</feature>
<evidence type="ECO:0000313" key="3">
    <source>
        <dbReference type="Proteomes" id="UP000199036"/>
    </source>
</evidence>